<keyword evidence="3 10" id="KW-0328">Glycosyltransferase</keyword>
<proteinExistence type="inferred from homology"/>
<keyword evidence="6 10" id="KW-0735">Signal-anchor</keyword>
<accession>A0AAV5U865</accession>
<keyword evidence="9 10" id="KW-0472">Membrane</keyword>
<evidence type="ECO:0000313" key="12">
    <source>
        <dbReference type="Proteomes" id="UP001432027"/>
    </source>
</evidence>
<keyword evidence="4" id="KW-0808">Transferase</keyword>
<evidence type="ECO:0000256" key="10">
    <source>
        <dbReference type="RuleBase" id="RU363063"/>
    </source>
</evidence>
<comment type="subcellular location">
    <subcellularLocation>
        <location evidence="1 10">Golgi apparatus membrane</location>
        <topology evidence="1 10">Single-pass type II membrane protein</topology>
    </subcellularLocation>
</comment>
<dbReference type="Pfam" id="PF01762">
    <property type="entry name" value="Galactosyl_T"/>
    <property type="match status" value="1"/>
</dbReference>
<dbReference type="PANTHER" id="PTHR11214:SF391">
    <property type="entry name" value="BETA-1,3-GALACTOSYLTRANSFERASE BRE-2-RELATED"/>
    <property type="match status" value="1"/>
</dbReference>
<dbReference type="GO" id="GO:0016758">
    <property type="term" value="F:hexosyltransferase activity"/>
    <property type="evidence" value="ECO:0007669"/>
    <property type="project" value="InterPro"/>
</dbReference>
<protein>
    <recommendedName>
        <fullName evidence="10">Hexosyltransferase</fullName>
        <ecNumber evidence="10">2.4.1.-</ecNumber>
    </recommendedName>
</protein>
<sequence length="346" mass="39258">TTLSYKNQIRMRLYASRLVRISIIALIAILCWSLLLILGFDLTLTANAQLPPPRRFPLRSWIPSKNETIRFKDAPLNFRILRFPGGLTSHCEAGNLTLLVIVQSAPLNGTFREAIRQTWANTDAVSSLTSGSARAVFLIGSGDKASEALIAEIEEKGDIILVDKEDNYNNLVFKTTITLFISQKHCPTPYLLKIDQDMAFNVDRFMEQVGVSFRSDHAAIYGRKHYFTMPRRNKASRWYVSERQYDGWIYPFYCSGGAYVLTSYAVDSLLRKLPEFEIIKIEDVFFTGIVSSAAGVKRIGKDAKFKMEYEPLSFSDSDCPGQALAVHAHKKEEELRKAWIFLSRDC</sequence>
<dbReference type="SUPFAM" id="SSF53448">
    <property type="entry name" value="Nucleotide-diphospho-sugar transferases"/>
    <property type="match status" value="1"/>
</dbReference>
<dbReference type="PANTHER" id="PTHR11214">
    <property type="entry name" value="BETA-1,3-N-ACETYLGLUCOSAMINYLTRANSFERASE"/>
    <property type="match status" value="1"/>
</dbReference>
<dbReference type="EMBL" id="BTSX01000006">
    <property type="protein sequence ID" value="GMT03076.1"/>
    <property type="molecule type" value="Genomic_DNA"/>
</dbReference>
<reference evidence="11" key="1">
    <citation type="submission" date="2023-10" db="EMBL/GenBank/DDBJ databases">
        <title>Genome assembly of Pristionchus species.</title>
        <authorList>
            <person name="Yoshida K."/>
            <person name="Sommer R.J."/>
        </authorList>
    </citation>
    <scope>NUCLEOTIDE SEQUENCE</scope>
    <source>
        <strain evidence="11">RS0144</strain>
    </source>
</reference>
<dbReference type="InterPro" id="IPR002659">
    <property type="entry name" value="Glyco_trans_31"/>
</dbReference>
<keyword evidence="5 10" id="KW-0812">Transmembrane</keyword>
<dbReference type="Proteomes" id="UP001432027">
    <property type="component" value="Unassembled WGS sequence"/>
</dbReference>
<name>A0AAV5U865_9BILA</name>
<evidence type="ECO:0000256" key="8">
    <source>
        <dbReference type="ARBA" id="ARBA00023034"/>
    </source>
</evidence>
<dbReference type="InterPro" id="IPR029044">
    <property type="entry name" value="Nucleotide-diphossugar_trans"/>
</dbReference>
<feature type="non-terminal residue" evidence="11">
    <location>
        <position position="1"/>
    </location>
</feature>
<dbReference type="GO" id="GO:0006493">
    <property type="term" value="P:protein O-linked glycosylation"/>
    <property type="evidence" value="ECO:0007669"/>
    <property type="project" value="TreeGrafter"/>
</dbReference>
<evidence type="ECO:0000256" key="5">
    <source>
        <dbReference type="ARBA" id="ARBA00022692"/>
    </source>
</evidence>
<evidence type="ECO:0000256" key="9">
    <source>
        <dbReference type="ARBA" id="ARBA00023136"/>
    </source>
</evidence>
<dbReference type="Gene3D" id="3.90.550.50">
    <property type="match status" value="1"/>
</dbReference>
<evidence type="ECO:0000256" key="3">
    <source>
        <dbReference type="ARBA" id="ARBA00022676"/>
    </source>
</evidence>
<keyword evidence="12" id="KW-1185">Reference proteome</keyword>
<organism evidence="11 12">
    <name type="scientific">Pristionchus entomophagus</name>
    <dbReference type="NCBI Taxonomy" id="358040"/>
    <lineage>
        <taxon>Eukaryota</taxon>
        <taxon>Metazoa</taxon>
        <taxon>Ecdysozoa</taxon>
        <taxon>Nematoda</taxon>
        <taxon>Chromadorea</taxon>
        <taxon>Rhabditida</taxon>
        <taxon>Rhabditina</taxon>
        <taxon>Diplogasteromorpha</taxon>
        <taxon>Diplogasteroidea</taxon>
        <taxon>Neodiplogasteridae</taxon>
        <taxon>Pristionchus</taxon>
    </lineage>
</organism>
<keyword evidence="8 10" id="KW-0333">Golgi apparatus</keyword>
<evidence type="ECO:0000313" key="11">
    <source>
        <dbReference type="EMBL" id="GMT03076.1"/>
    </source>
</evidence>
<evidence type="ECO:0000256" key="7">
    <source>
        <dbReference type="ARBA" id="ARBA00022989"/>
    </source>
</evidence>
<dbReference type="GO" id="GO:0000139">
    <property type="term" value="C:Golgi membrane"/>
    <property type="evidence" value="ECO:0007669"/>
    <property type="project" value="UniProtKB-SubCell"/>
</dbReference>
<dbReference type="AlphaFoldDB" id="A0AAV5U865"/>
<evidence type="ECO:0000256" key="2">
    <source>
        <dbReference type="ARBA" id="ARBA00008661"/>
    </source>
</evidence>
<evidence type="ECO:0000256" key="6">
    <source>
        <dbReference type="ARBA" id="ARBA00022968"/>
    </source>
</evidence>
<dbReference type="EC" id="2.4.1.-" evidence="10"/>
<evidence type="ECO:0000256" key="1">
    <source>
        <dbReference type="ARBA" id="ARBA00004323"/>
    </source>
</evidence>
<gene>
    <name evidence="11" type="ORF">PENTCL1PPCAC_25250</name>
</gene>
<feature type="transmembrane region" description="Helical" evidence="10">
    <location>
        <begin position="21"/>
        <end position="40"/>
    </location>
</feature>
<evidence type="ECO:0000256" key="4">
    <source>
        <dbReference type="ARBA" id="ARBA00022679"/>
    </source>
</evidence>
<comment type="similarity">
    <text evidence="2 10">Belongs to the glycosyltransferase 31 family.</text>
</comment>
<comment type="caution">
    <text evidence="11">The sequence shown here is derived from an EMBL/GenBank/DDBJ whole genome shotgun (WGS) entry which is preliminary data.</text>
</comment>
<keyword evidence="7 10" id="KW-1133">Transmembrane helix</keyword>